<dbReference type="PANTHER" id="PTHR13872">
    <property type="entry name" value="DOLICHYL-DIPHOSPHOOLIGOSACCHARIDE--PROTEIN GLYCOSYLTRANSFERASE SUBUNIT"/>
    <property type="match status" value="1"/>
</dbReference>
<dbReference type="AlphaFoldDB" id="A0A3S3PWQ2"/>
<evidence type="ECO:0000256" key="1">
    <source>
        <dbReference type="ARBA" id="ARBA00001936"/>
    </source>
</evidence>
<dbReference type="GO" id="GO:0004579">
    <property type="term" value="F:dolichyl-diphosphooligosaccharide-protein glycotransferase activity"/>
    <property type="evidence" value="ECO:0007669"/>
    <property type="project" value="TreeGrafter"/>
</dbReference>
<evidence type="ECO:0000313" key="16">
    <source>
        <dbReference type="Proteomes" id="UP000285301"/>
    </source>
</evidence>
<comment type="cofactor">
    <cofactor evidence="1">
        <name>Mn(2+)</name>
        <dbReference type="ChEBI" id="CHEBI:29035"/>
    </cofactor>
</comment>
<comment type="caution">
    <text evidence="15">The sequence shown here is derived from an EMBL/GenBank/DDBJ whole genome shotgun (WGS) entry which is preliminary data.</text>
</comment>
<proteinExistence type="inferred from homology"/>
<evidence type="ECO:0000256" key="14">
    <source>
        <dbReference type="SAM" id="Phobius"/>
    </source>
</evidence>
<keyword evidence="10" id="KW-0460">Magnesium</keyword>
<dbReference type="GO" id="GO:0046872">
    <property type="term" value="F:metal ion binding"/>
    <property type="evidence" value="ECO:0007669"/>
    <property type="project" value="UniProtKB-KW"/>
</dbReference>
<evidence type="ECO:0000256" key="3">
    <source>
        <dbReference type="ARBA" id="ARBA00004127"/>
    </source>
</evidence>
<keyword evidence="13" id="KW-0464">Manganese</keyword>
<evidence type="ECO:0000256" key="10">
    <source>
        <dbReference type="ARBA" id="ARBA00022842"/>
    </source>
</evidence>
<dbReference type="GO" id="GO:0043687">
    <property type="term" value="P:post-translational protein modification"/>
    <property type="evidence" value="ECO:0007669"/>
    <property type="project" value="TreeGrafter"/>
</dbReference>
<gene>
    <name evidence="15" type="ORF">B4U79_10737</name>
</gene>
<feature type="transmembrane region" description="Helical" evidence="14">
    <location>
        <begin position="60"/>
        <end position="85"/>
    </location>
</feature>
<evidence type="ECO:0000256" key="12">
    <source>
        <dbReference type="ARBA" id="ARBA00023136"/>
    </source>
</evidence>
<dbReference type="STRING" id="1965070.A0A3S3PWQ2"/>
<comment type="similarity">
    <text evidence="5">Belongs to the STT3 family.</text>
</comment>
<dbReference type="InterPro" id="IPR003674">
    <property type="entry name" value="Oligo_trans_STT3"/>
</dbReference>
<keyword evidence="8 14" id="KW-0812">Transmembrane</keyword>
<keyword evidence="6" id="KW-0328">Glycosyltransferase</keyword>
<keyword evidence="7 15" id="KW-0808">Transferase</keyword>
<evidence type="ECO:0000256" key="8">
    <source>
        <dbReference type="ARBA" id="ARBA00022692"/>
    </source>
</evidence>
<evidence type="ECO:0000256" key="5">
    <source>
        <dbReference type="ARBA" id="ARBA00010810"/>
    </source>
</evidence>
<accession>A0A3S3PWQ2</accession>
<dbReference type="PANTHER" id="PTHR13872:SF43">
    <property type="entry name" value="DOLICHYL-DIPHOSPHOOLIGOSACCHARIDE--PROTEIN GLYCOSYLTRANSFERASE SUBUNIT STT3A"/>
    <property type="match status" value="1"/>
</dbReference>
<evidence type="ECO:0000256" key="9">
    <source>
        <dbReference type="ARBA" id="ARBA00022723"/>
    </source>
</evidence>
<sequence>MTQTVVNYRSGNWWNRQLSPEKQEKLLKIVILSLASILSVGFTVGVVLTLIGMLYGLTSIYFAGVMVRLMLVLAPVMCILSGIGISAMLTRYCKQLDPATVTPLISLTSHTNANHHHHGNSHLNQSSSEKKMKRYEIYCSAPTLIIVFG</sequence>
<dbReference type="Proteomes" id="UP000285301">
    <property type="component" value="Unassembled WGS sequence"/>
</dbReference>
<comment type="pathway">
    <text evidence="4">Protein modification; protein glycosylation.</text>
</comment>
<reference evidence="15 16" key="1">
    <citation type="journal article" date="2018" name="Gigascience">
        <title>Genomes of trombidid mites reveal novel predicted allergens and laterally-transferred genes associated with secondary metabolism.</title>
        <authorList>
            <person name="Dong X."/>
            <person name="Chaisiri K."/>
            <person name="Xia D."/>
            <person name="Armstrong S.D."/>
            <person name="Fang Y."/>
            <person name="Donnelly M.J."/>
            <person name="Kadowaki T."/>
            <person name="McGarry J.W."/>
            <person name="Darby A.C."/>
            <person name="Makepeace B.L."/>
        </authorList>
    </citation>
    <scope>NUCLEOTIDE SEQUENCE [LARGE SCALE GENOMIC DNA]</scope>
    <source>
        <strain evidence="15">UoL-WK</strain>
    </source>
</reference>
<dbReference type="OrthoDB" id="10261066at2759"/>
<name>A0A3S3PWQ2_9ACAR</name>
<keyword evidence="16" id="KW-1185">Reference proteome</keyword>
<dbReference type="GO" id="GO:0016020">
    <property type="term" value="C:membrane"/>
    <property type="evidence" value="ECO:0007669"/>
    <property type="project" value="InterPro"/>
</dbReference>
<evidence type="ECO:0000256" key="4">
    <source>
        <dbReference type="ARBA" id="ARBA00004922"/>
    </source>
</evidence>
<evidence type="ECO:0000256" key="7">
    <source>
        <dbReference type="ARBA" id="ARBA00022679"/>
    </source>
</evidence>
<dbReference type="GO" id="GO:0018279">
    <property type="term" value="P:protein N-linked glycosylation via asparagine"/>
    <property type="evidence" value="ECO:0007669"/>
    <property type="project" value="TreeGrafter"/>
</dbReference>
<comment type="subcellular location">
    <subcellularLocation>
        <location evidence="3">Endomembrane system</location>
        <topology evidence="3">Multi-pass membrane protein</topology>
    </subcellularLocation>
</comment>
<keyword evidence="12 14" id="KW-0472">Membrane</keyword>
<protein>
    <submittedName>
        <fullName evidence="15">Dolichyl-diphosphooligosaccharide--protein glycosyltransferase subunit STT3A-like protein</fullName>
    </submittedName>
</protein>
<evidence type="ECO:0000256" key="13">
    <source>
        <dbReference type="ARBA" id="ARBA00023211"/>
    </source>
</evidence>
<keyword evidence="9" id="KW-0479">Metal-binding</keyword>
<comment type="cofactor">
    <cofactor evidence="2">
        <name>Mg(2+)</name>
        <dbReference type="ChEBI" id="CHEBI:18420"/>
    </cofactor>
</comment>
<feature type="transmembrane region" description="Helical" evidence="14">
    <location>
        <begin position="26"/>
        <end position="54"/>
    </location>
</feature>
<evidence type="ECO:0000313" key="15">
    <source>
        <dbReference type="EMBL" id="RWS17779.1"/>
    </source>
</evidence>
<dbReference type="EMBL" id="NCKU01000036">
    <property type="protein sequence ID" value="RWS17779.1"/>
    <property type="molecule type" value="Genomic_DNA"/>
</dbReference>
<dbReference type="GO" id="GO:0012505">
    <property type="term" value="C:endomembrane system"/>
    <property type="evidence" value="ECO:0007669"/>
    <property type="project" value="UniProtKB-SubCell"/>
</dbReference>
<evidence type="ECO:0000256" key="6">
    <source>
        <dbReference type="ARBA" id="ARBA00022676"/>
    </source>
</evidence>
<dbReference type="UniPathway" id="UPA00378"/>
<organism evidence="15 16">
    <name type="scientific">Dinothrombium tinctorium</name>
    <dbReference type="NCBI Taxonomy" id="1965070"/>
    <lineage>
        <taxon>Eukaryota</taxon>
        <taxon>Metazoa</taxon>
        <taxon>Ecdysozoa</taxon>
        <taxon>Arthropoda</taxon>
        <taxon>Chelicerata</taxon>
        <taxon>Arachnida</taxon>
        <taxon>Acari</taxon>
        <taxon>Acariformes</taxon>
        <taxon>Trombidiformes</taxon>
        <taxon>Prostigmata</taxon>
        <taxon>Anystina</taxon>
        <taxon>Parasitengona</taxon>
        <taxon>Trombidioidea</taxon>
        <taxon>Trombidiidae</taxon>
        <taxon>Dinothrombium</taxon>
    </lineage>
</organism>
<evidence type="ECO:0000256" key="2">
    <source>
        <dbReference type="ARBA" id="ARBA00001946"/>
    </source>
</evidence>
<keyword evidence="11 14" id="KW-1133">Transmembrane helix</keyword>
<evidence type="ECO:0000256" key="11">
    <source>
        <dbReference type="ARBA" id="ARBA00022989"/>
    </source>
</evidence>